<protein>
    <recommendedName>
        <fullName evidence="2">Lipoprotein</fullName>
    </recommendedName>
</protein>
<proteinExistence type="predicted"/>
<evidence type="ECO:0008006" key="2">
    <source>
        <dbReference type="Google" id="ProtNLM"/>
    </source>
</evidence>
<dbReference type="EMBL" id="GGEC01035248">
    <property type="protein sequence ID" value="MBX15732.1"/>
    <property type="molecule type" value="Transcribed_RNA"/>
</dbReference>
<name>A0A2P2LCN8_RHIMU</name>
<reference evidence="1" key="1">
    <citation type="submission" date="2018-02" db="EMBL/GenBank/DDBJ databases">
        <title>Rhizophora mucronata_Transcriptome.</title>
        <authorList>
            <person name="Meera S.P."/>
            <person name="Sreeshan A."/>
            <person name="Augustine A."/>
        </authorList>
    </citation>
    <scope>NUCLEOTIDE SEQUENCE</scope>
    <source>
        <tissue evidence="1">Leaf</tissue>
    </source>
</reference>
<sequence length="32" mass="3529">MKARSCRASVFLATLSFVSCVPKYNACAVLYE</sequence>
<accession>A0A2P2LCN8</accession>
<dbReference type="AlphaFoldDB" id="A0A2P2LCN8"/>
<evidence type="ECO:0000313" key="1">
    <source>
        <dbReference type="EMBL" id="MBX15732.1"/>
    </source>
</evidence>
<dbReference type="PROSITE" id="PS51257">
    <property type="entry name" value="PROKAR_LIPOPROTEIN"/>
    <property type="match status" value="1"/>
</dbReference>
<organism evidence="1">
    <name type="scientific">Rhizophora mucronata</name>
    <name type="common">Asiatic mangrove</name>
    <dbReference type="NCBI Taxonomy" id="61149"/>
    <lineage>
        <taxon>Eukaryota</taxon>
        <taxon>Viridiplantae</taxon>
        <taxon>Streptophyta</taxon>
        <taxon>Embryophyta</taxon>
        <taxon>Tracheophyta</taxon>
        <taxon>Spermatophyta</taxon>
        <taxon>Magnoliopsida</taxon>
        <taxon>eudicotyledons</taxon>
        <taxon>Gunneridae</taxon>
        <taxon>Pentapetalae</taxon>
        <taxon>rosids</taxon>
        <taxon>fabids</taxon>
        <taxon>Malpighiales</taxon>
        <taxon>Rhizophoraceae</taxon>
        <taxon>Rhizophora</taxon>
    </lineage>
</organism>